<accession>A0A381SSL1</accession>
<organism evidence="1">
    <name type="scientific">marine metagenome</name>
    <dbReference type="NCBI Taxonomy" id="408172"/>
    <lineage>
        <taxon>unclassified sequences</taxon>
        <taxon>metagenomes</taxon>
        <taxon>ecological metagenomes</taxon>
    </lineage>
</organism>
<name>A0A381SSL1_9ZZZZ</name>
<evidence type="ECO:0000313" key="1">
    <source>
        <dbReference type="EMBL" id="SVA06990.1"/>
    </source>
</evidence>
<dbReference type="AlphaFoldDB" id="A0A381SSL1"/>
<protein>
    <submittedName>
        <fullName evidence="1">Uncharacterized protein</fullName>
    </submittedName>
</protein>
<feature type="non-terminal residue" evidence="1">
    <location>
        <position position="1"/>
    </location>
</feature>
<proteinExistence type="predicted"/>
<gene>
    <name evidence="1" type="ORF">METZ01_LOCUS59844</name>
</gene>
<sequence length="82" mass="9613">VFPIDEYGRLGGLYSLADLPIMEHKEMTRSGTIVERDIEKQYFKIRDDEKNFTEWVPMSDVVVVQDSRKMDFSRRLLVEADG</sequence>
<dbReference type="EMBL" id="UINC01003514">
    <property type="protein sequence ID" value="SVA06990.1"/>
    <property type="molecule type" value="Genomic_DNA"/>
</dbReference>
<reference evidence="1" key="1">
    <citation type="submission" date="2018-05" db="EMBL/GenBank/DDBJ databases">
        <authorList>
            <person name="Lanie J.A."/>
            <person name="Ng W.-L."/>
            <person name="Kazmierczak K.M."/>
            <person name="Andrzejewski T.M."/>
            <person name="Davidsen T.M."/>
            <person name="Wayne K.J."/>
            <person name="Tettelin H."/>
            <person name="Glass J.I."/>
            <person name="Rusch D."/>
            <person name="Podicherti R."/>
            <person name="Tsui H.-C.T."/>
            <person name="Winkler M.E."/>
        </authorList>
    </citation>
    <scope>NUCLEOTIDE SEQUENCE</scope>
</reference>